<keyword evidence="2" id="KW-0934">Plastid</keyword>
<dbReference type="InterPro" id="IPR006843">
    <property type="entry name" value="PAP/fibrillin_dom"/>
</dbReference>
<reference evidence="4 5" key="1">
    <citation type="journal article" date="2023" name="IScience">
        <title>Expanded male sex-determining region conserved during the evolution of homothallism in the green alga Volvox.</title>
        <authorList>
            <person name="Yamamoto K."/>
            <person name="Matsuzaki R."/>
            <person name="Mahakham W."/>
            <person name="Heman W."/>
            <person name="Sekimoto H."/>
            <person name="Kawachi M."/>
            <person name="Minakuchi Y."/>
            <person name="Toyoda A."/>
            <person name="Nozaki H."/>
        </authorList>
    </citation>
    <scope>NUCLEOTIDE SEQUENCE [LARGE SCALE GENOMIC DNA]</scope>
    <source>
        <strain evidence="4 5">NIES-4468</strain>
    </source>
</reference>
<evidence type="ECO:0000313" key="5">
    <source>
        <dbReference type="Proteomes" id="UP001165090"/>
    </source>
</evidence>
<dbReference type="InterPro" id="IPR039633">
    <property type="entry name" value="PAP"/>
</dbReference>
<dbReference type="PANTHER" id="PTHR31906">
    <property type="entry name" value="PLASTID-LIPID-ASSOCIATED PROTEIN 4, CHLOROPLASTIC-RELATED"/>
    <property type="match status" value="1"/>
</dbReference>
<comment type="subcellular location">
    <subcellularLocation>
        <location evidence="1">Plastid</location>
    </subcellularLocation>
</comment>
<evidence type="ECO:0000256" key="2">
    <source>
        <dbReference type="ARBA" id="ARBA00022640"/>
    </source>
</evidence>
<feature type="domain" description="Plastid lipid-associated protein/fibrillin conserved" evidence="3">
    <location>
        <begin position="37"/>
        <end position="97"/>
    </location>
</feature>
<feature type="domain" description="Plastid lipid-associated protein/fibrillin conserved" evidence="3">
    <location>
        <begin position="206"/>
        <end position="232"/>
    </location>
</feature>
<name>A0ABQ5S5Z4_9CHLO</name>
<evidence type="ECO:0000256" key="1">
    <source>
        <dbReference type="ARBA" id="ARBA00004474"/>
    </source>
</evidence>
<accession>A0ABQ5S5Z4</accession>
<evidence type="ECO:0000259" key="3">
    <source>
        <dbReference type="Pfam" id="PF04755"/>
    </source>
</evidence>
<sequence length="250" mass="27135">MISDCLKASLKPRLCRNLLPRTRAAGSEAASRLKTEELKAAVIRAVSGTQRGKATTPQQRAAILPLLEALESRNTVMSPVQSPLLSGMWALVYQAPLDESRAAVDRSGTTEGPFLATFQPLTQDLFRTRNNLQLLDLPGGRAENLAEFTVAGRWEGALNIVGTAAPQPLHGRMDEPSPTRVDVIFTHFELRLGGGNKLTIPLGWIKPKGWIETTYLDEDLRIGRGDKGSIFLASRIKGSRWRGAGPASSA</sequence>
<organism evidence="4 5">
    <name type="scientific">Volvox africanus</name>
    <dbReference type="NCBI Taxonomy" id="51714"/>
    <lineage>
        <taxon>Eukaryota</taxon>
        <taxon>Viridiplantae</taxon>
        <taxon>Chlorophyta</taxon>
        <taxon>core chlorophytes</taxon>
        <taxon>Chlorophyceae</taxon>
        <taxon>CS clade</taxon>
        <taxon>Chlamydomonadales</taxon>
        <taxon>Volvocaceae</taxon>
        <taxon>Volvox</taxon>
    </lineage>
</organism>
<dbReference type="Pfam" id="PF04755">
    <property type="entry name" value="PAP_fibrillin"/>
    <property type="match status" value="2"/>
</dbReference>
<gene>
    <name evidence="4" type="ORF">VaNZ11_008681</name>
</gene>
<keyword evidence="5" id="KW-1185">Reference proteome</keyword>
<comment type="caution">
    <text evidence="4">The sequence shown here is derived from an EMBL/GenBank/DDBJ whole genome shotgun (WGS) entry which is preliminary data.</text>
</comment>
<dbReference type="EMBL" id="BSDZ01000022">
    <property type="protein sequence ID" value="GLI65204.1"/>
    <property type="molecule type" value="Genomic_DNA"/>
</dbReference>
<proteinExistence type="predicted"/>
<protein>
    <recommendedName>
        <fullName evidence="3">Plastid lipid-associated protein/fibrillin conserved domain-containing protein</fullName>
    </recommendedName>
</protein>
<dbReference type="Proteomes" id="UP001165090">
    <property type="component" value="Unassembled WGS sequence"/>
</dbReference>
<evidence type="ECO:0000313" key="4">
    <source>
        <dbReference type="EMBL" id="GLI65204.1"/>
    </source>
</evidence>